<name>A0A127M7R0_9GAMM</name>
<dbReference type="AlphaFoldDB" id="A0A127M7R0"/>
<dbReference type="KEGG" id="zal:AZF00_13470"/>
<dbReference type="Proteomes" id="UP000074119">
    <property type="component" value="Chromosome"/>
</dbReference>
<dbReference type="STRING" id="1470434.AZF00_13470"/>
<keyword evidence="1" id="KW-0812">Transmembrane</keyword>
<protein>
    <submittedName>
        <fullName evidence="2">Uncharacterized protein</fullName>
    </submittedName>
</protein>
<gene>
    <name evidence="2" type="ORF">AZF00_13470</name>
</gene>
<reference evidence="2 3" key="1">
    <citation type="submission" date="2015-12" db="EMBL/GenBank/DDBJ databases">
        <authorList>
            <person name="Shamseldin A."/>
            <person name="Moawad H."/>
            <person name="Abd El-Rahim W.M."/>
            <person name="Sadowsky M.J."/>
        </authorList>
    </citation>
    <scope>NUCLEOTIDE SEQUENCE [LARGE SCALE GENOMIC DNA]</scope>
    <source>
        <strain evidence="2 3">SM2</strain>
    </source>
</reference>
<sequence length="436" mass="46550">MNDLVKKSNFSGTKPQRVRQKGFIITIELILISTVLVIGTFVGIVAIRDALFKQYVQKQSREVTVYDANGLILGKAVDYDEHEAPRIPYIDRTVAPLSPDPEHRNYRALISIRDDRFTSREAVYYDGADCTGTPCIKASSDEAADNVGIENLSATGAVSYLYKLQDGPTYAIGRSPDGIKGFLFRETASACAIQPEAIKSRYMSQKVVTGSPCEPVSTGSGTTTTTTTTTTATTGEVYVADAYTDCLLGTPTTLGVVDACACPANYEQQNDVVTAAATEIDASLLVGLDSIRGFAREVVDVVESVGVQLGTVCCPVGSVLSSTNLADTVAYAIVRDAAEATLTDARKLARTLETIDTNLTPGTIVCIEETQTTTPVQEEGGLPRTLVLKEAVQVYAPDTAENALAPFTAPFKVNLPADVGDDAWVYTLPGQEGRNN</sequence>
<keyword evidence="1" id="KW-0472">Membrane</keyword>
<accession>A0A127M7R0</accession>
<feature type="transmembrane region" description="Helical" evidence="1">
    <location>
        <begin position="23"/>
        <end position="47"/>
    </location>
</feature>
<evidence type="ECO:0000313" key="3">
    <source>
        <dbReference type="Proteomes" id="UP000074119"/>
    </source>
</evidence>
<organism evidence="2 3">
    <name type="scientific">Zhongshania aliphaticivorans</name>
    <dbReference type="NCBI Taxonomy" id="1470434"/>
    <lineage>
        <taxon>Bacteria</taxon>
        <taxon>Pseudomonadati</taxon>
        <taxon>Pseudomonadota</taxon>
        <taxon>Gammaproteobacteria</taxon>
        <taxon>Cellvibrionales</taxon>
        <taxon>Spongiibacteraceae</taxon>
        <taxon>Zhongshania</taxon>
    </lineage>
</organism>
<dbReference type="EMBL" id="CP014544">
    <property type="protein sequence ID" value="AMO69250.1"/>
    <property type="molecule type" value="Genomic_DNA"/>
</dbReference>
<proteinExistence type="predicted"/>
<dbReference type="RefSeq" id="WP_062383965.1">
    <property type="nucleotide sequence ID" value="NZ_CP014544.1"/>
</dbReference>
<evidence type="ECO:0000256" key="1">
    <source>
        <dbReference type="SAM" id="Phobius"/>
    </source>
</evidence>
<evidence type="ECO:0000313" key="2">
    <source>
        <dbReference type="EMBL" id="AMO69250.1"/>
    </source>
</evidence>
<keyword evidence="1" id="KW-1133">Transmembrane helix</keyword>